<dbReference type="EMBL" id="QFPX01000027">
    <property type="protein sequence ID" value="PZQ51129.1"/>
    <property type="molecule type" value="Genomic_DNA"/>
</dbReference>
<keyword evidence="4" id="KW-0349">Heme</keyword>
<evidence type="ECO:0000256" key="4">
    <source>
        <dbReference type="ARBA" id="ARBA00022617"/>
    </source>
</evidence>
<dbReference type="SUPFAM" id="SSF52317">
    <property type="entry name" value="Class I glutamine amidotransferase-like"/>
    <property type="match status" value="1"/>
</dbReference>
<dbReference type="GO" id="GO:0006979">
    <property type="term" value="P:response to oxidative stress"/>
    <property type="evidence" value="ECO:0007669"/>
    <property type="project" value="InterPro"/>
</dbReference>
<dbReference type="AlphaFoldDB" id="A0A2W5NFY4"/>
<dbReference type="GO" id="GO:0005829">
    <property type="term" value="C:cytosol"/>
    <property type="evidence" value="ECO:0007669"/>
    <property type="project" value="TreeGrafter"/>
</dbReference>
<gene>
    <name evidence="10" type="ORF">DI555_21450</name>
</gene>
<evidence type="ECO:0000256" key="1">
    <source>
        <dbReference type="ARBA" id="ARBA00001971"/>
    </source>
</evidence>
<evidence type="ECO:0000313" key="10">
    <source>
        <dbReference type="EMBL" id="PZQ51129.1"/>
    </source>
</evidence>
<keyword evidence="8" id="KW-0376">Hydrogen peroxide</keyword>
<reference evidence="10 11" key="1">
    <citation type="submission" date="2017-08" db="EMBL/GenBank/DDBJ databases">
        <title>Infants hospitalized years apart are colonized by the same room-sourced microbial strains.</title>
        <authorList>
            <person name="Brooks B."/>
            <person name="Olm M.R."/>
            <person name="Firek B.A."/>
            <person name="Baker R."/>
            <person name="Thomas B.C."/>
            <person name="Morowitz M.J."/>
            <person name="Banfield J.F."/>
        </authorList>
    </citation>
    <scope>NUCLEOTIDE SEQUENCE [LARGE SCALE GENOMIC DNA]</scope>
    <source>
        <strain evidence="10">S2_005_002_R2_33</strain>
    </source>
</reference>
<dbReference type="Gene3D" id="3.40.50.880">
    <property type="match status" value="1"/>
</dbReference>
<dbReference type="CDD" id="cd03132">
    <property type="entry name" value="GATase1_catalase"/>
    <property type="match status" value="1"/>
</dbReference>
<dbReference type="PANTHER" id="PTHR42821:SF1">
    <property type="entry name" value="CATALASE-B"/>
    <property type="match status" value="1"/>
</dbReference>
<evidence type="ECO:0000259" key="9">
    <source>
        <dbReference type="Pfam" id="PF18011"/>
    </source>
</evidence>
<dbReference type="PANTHER" id="PTHR42821">
    <property type="entry name" value="CATALASE"/>
    <property type="match status" value="1"/>
</dbReference>
<evidence type="ECO:0000256" key="8">
    <source>
        <dbReference type="ARBA" id="ARBA00023324"/>
    </source>
</evidence>
<dbReference type="InterPro" id="IPR024712">
    <property type="entry name" value="Catalase_clade2"/>
</dbReference>
<dbReference type="EC" id="1.11.1.6" evidence="2"/>
<comment type="caution">
    <text evidence="10">The sequence shown here is derived from an EMBL/GenBank/DDBJ whole genome shotgun (WGS) entry which is preliminary data.</text>
</comment>
<evidence type="ECO:0000256" key="7">
    <source>
        <dbReference type="ARBA" id="ARBA00023004"/>
    </source>
</evidence>
<dbReference type="GO" id="GO:0020037">
    <property type="term" value="F:heme binding"/>
    <property type="evidence" value="ECO:0007669"/>
    <property type="project" value="InterPro"/>
</dbReference>
<organism evidence="10 11">
    <name type="scientific">Novosphingobium pentaromativorans</name>
    <dbReference type="NCBI Taxonomy" id="205844"/>
    <lineage>
        <taxon>Bacteria</taxon>
        <taxon>Pseudomonadati</taxon>
        <taxon>Pseudomonadota</taxon>
        <taxon>Alphaproteobacteria</taxon>
        <taxon>Sphingomonadales</taxon>
        <taxon>Sphingomonadaceae</taxon>
        <taxon>Novosphingobium</taxon>
    </lineage>
</organism>
<keyword evidence="6" id="KW-0560">Oxidoreductase</keyword>
<dbReference type="GO" id="GO:0042744">
    <property type="term" value="P:hydrogen peroxide catabolic process"/>
    <property type="evidence" value="ECO:0007669"/>
    <property type="project" value="UniProtKB-KW"/>
</dbReference>
<sequence>MVAHLLNIDDTLATVVSGGLGLPELPQAFPATVEPRQDLLPSDALSIIKNAPKTFEGRKLGILVSDGAPAVLVNALIEIVEKLPAVYEIVAPKIAGAVLDDGTLIEAKQKIDGGPSILYDAVAVILSPDGAAMLAGDKTAKDFVSDAFGHAKFIACNAEALPLLHAAGVSEKERDDGVVTIASAKDAKAFITLCGEVRFWNREFNVDLDAAGFLEANKG</sequence>
<dbReference type="GO" id="GO:0004096">
    <property type="term" value="F:catalase activity"/>
    <property type="evidence" value="ECO:0007669"/>
    <property type="project" value="UniProtKB-EC"/>
</dbReference>
<comment type="cofactor">
    <cofactor evidence="1">
        <name>heme</name>
        <dbReference type="ChEBI" id="CHEBI:30413"/>
    </cofactor>
</comment>
<keyword evidence="5" id="KW-0479">Metal-binding</keyword>
<name>A0A2W5NFY4_9SPHN</name>
<evidence type="ECO:0000256" key="5">
    <source>
        <dbReference type="ARBA" id="ARBA00022723"/>
    </source>
</evidence>
<dbReference type="Proteomes" id="UP000249082">
    <property type="component" value="Unassembled WGS sequence"/>
</dbReference>
<evidence type="ECO:0000256" key="3">
    <source>
        <dbReference type="ARBA" id="ARBA00022559"/>
    </source>
</evidence>
<accession>A0A2W5NFY4</accession>
<evidence type="ECO:0000313" key="11">
    <source>
        <dbReference type="Proteomes" id="UP000249082"/>
    </source>
</evidence>
<keyword evidence="7" id="KW-0408">Iron</keyword>
<dbReference type="GO" id="GO:0046872">
    <property type="term" value="F:metal ion binding"/>
    <property type="evidence" value="ECO:0007669"/>
    <property type="project" value="UniProtKB-KW"/>
</dbReference>
<evidence type="ECO:0000256" key="2">
    <source>
        <dbReference type="ARBA" id="ARBA00012314"/>
    </source>
</evidence>
<proteinExistence type="predicted"/>
<evidence type="ECO:0000256" key="6">
    <source>
        <dbReference type="ARBA" id="ARBA00023002"/>
    </source>
</evidence>
<dbReference type="InterPro" id="IPR041399">
    <property type="entry name" value="Catalase_large_C"/>
</dbReference>
<feature type="domain" description="Large catalase C-terminal" evidence="9">
    <location>
        <begin position="56"/>
        <end position="202"/>
    </location>
</feature>
<protein>
    <recommendedName>
        <fullName evidence="2">catalase</fullName>
        <ecNumber evidence="2">1.11.1.6</ecNumber>
    </recommendedName>
</protein>
<dbReference type="InterPro" id="IPR029062">
    <property type="entry name" value="Class_I_gatase-like"/>
</dbReference>
<keyword evidence="3" id="KW-0575">Peroxidase</keyword>
<dbReference type="Pfam" id="PF18011">
    <property type="entry name" value="Catalase_C"/>
    <property type="match status" value="1"/>
</dbReference>